<reference evidence="1 2" key="2">
    <citation type="submission" date="2020-08" db="EMBL/GenBank/DDBJ databases">
        <title>The Agave Microbiome: Exploring the role of microbial communities in plant adaptations to desert environments.</title>
        <authorList>
            <person name="Partida-Martinez L.P."/>
        </authorList>
    </citation>
    <scope>NUCLEOTIDE SEQUENCE [LARGE SCALE GENOMIC DNA]</scope>
    <source>
        <strain evidence="1 2">AS2.3</strain>
    </source>
</reference>
<evidence type="ECO:0000313" key="1">
    <source>
        <dbReference type="EMBL" id="NYD90352.1"/>
    </source>
</evidence>
<gene>
    <name evidence="1" type="ORF">HD841_002132</name>
</gene>
<accession>A0A7Y9FNT7</accession>
<comment type="caution">
    <text evidence="1">The sequence shown here is derived from an EMBL/GenBank/DDBJ whole genome shotgun (WGS) entry which is preliminary data.</text>
</comment>
<name>A0A7Y9FNT7_9SPHN</name>
<dbReference type="Proteomes" id="UP000517753">
    <property type="component" value="Unassembled WGS sequence"/>
</dbReference>
<proteinExistence type="predicted"/>
<reference evidence="1 2" key="1">
    <citation type="submission" date="2020-07" db="EMBL/GenBank/DDBJ databases">
        <authorList>
            <person name="Partida-Martinez L."/>
            <person name="Huntemann M."/>
            <person name="Clum A."/>
            <person name="Wang J."/>
            <person name="Palaniappan K."/>
            <person name="Ritter S."/>
            <person name="Chen I.-M."/>
            <person name="Stamatis D."/>
            <person name="Reddy T."/>
            <person name="O'Malley R."/>
            <person name="Daum C."/>
            <person name="Shapiro N."/>
            <person name="Ivanova N."/>
            <person name="Kyrpides N."/>
            <person name="Woyke T."/>
        </authorList>
    </citation>
    <scope>NUCLEOTIDE SEQUENCE [LARGE SCALE GENOMIC DNA]</scope>
    <source>
        <strain evidence="1 2">AS2.3</strain>
    </source>
</reference>
<evidence type="ECO:0000313" key="2">
    <source>
        <dbReference type="Proteomes" id="UP000517753"/>
    </source>
</evidence>
<keyword evidence="2" id="KW-1185">Reference proteome</keyword>
<sequence length="30" mass="3373">MRLVLFSGGKQTCTRDPHLRLEGDGRRVAC</sequence>
<dbReference type="AlphaFoldDB" id="A0A7Y9FNT7"/>
<dbReference type="EMBL" id="JACCBY010000002">
    <property type="protein sequence ID" value="NYD90352.1"/>
    <property type="molecule type" value="Genomic_DNA"/>
</dbReference>
<organism evidence="1 2">
    <name type="scientific">Sphingomonas melonis</name>
    <dbReference type="NCBI Taxonomy" id="152682"/>
    <lineage>
        <taxon>Bacteria</taxon>
        <taxon>Pseudomonadati</taxon>
        <taxon>Pseudomonadota</taxon>
        <taxon>Alphaproteobacteria</taxon>
        <taxon>Sphingomonadales</taxon>
        <taxon>Sphingomonadaceae</taxon>
        <taxon>Sphingomonas</taxon>
    </lineage>
</organism>
<protein>
    <submittedName>
        <fullName evidence="1">Uncharacterized protein</fullName>
    </submittedName>
</protein>